<reference evidence="2" key="1">
    <citation type="journal article" date="2014" name="Int. J. Syst. Evol. Microbiol.">
        <title>Complete genome sequence of Corynebacterium casei LMG S-19264T (=DSM 44701T), isolated from a smear-ripened cheese.</title>
        <authorList>
            <consortium name="US DOE Joint Genome Institute (JGI-PGF)"/>
            <person name="Walter F."/>
            <person name="Albersmeier A."/>
            <person name="Kalinowski J."/>
            <person name="Ruckert C."/>
        </authorList>
    </citation>
    <scope>NUCLEOTIDE SEQUENCE</scope>
    <source>
        <strain evidence="2">CCM 7217</strain>
    </source>
</reference>
<organism evidence="2 3">
    <name type="scientific">Haloferax sulfurifontis</name>
    <dbReference type="NCBI Taxonomy" id="255616"/>
    <lineage>
        <taxon>Archaea</taxon>
        <taxon>Methanobacteriati</taxon>
        <taxon>Methanobacteriota</taxon>
        <taxon>Stenosarchaea group</taxon>
        <taxon>Halobacteria</taxon>
        <taxon>Halobacteriales</taxon>
        <taxon>Haloferacaceae</taxon>
        <taxon>Haloferax</taxon>
    </lineage>
</organism>
<dbReference type="Proteomes" id="UP000646833">
    <property type="component" value="Unassembled WGS sequence"/>
</dbReference>
<reference evidence="2" key="2">
    <citation type="submission" date="2020-09" db="EMBL/GenBank/DDBJ databases">
        <authorList>
            <person name="Sun Q."/>
            <person name="Sedlacek I."/>
        </authorList>
    </citation>
    <scope>NUCLEOTIDE SEQUENCE</scope>
    <source>
        <strain evidence="2">CCM 7217</strain>
    </source>
</reference>
<feature type="domain" description="GST N-terminal" evidence="1">
    <location>
        <begin position="40"/>
        <end position="118"/>
    </location>
</feature>
<dbReference type="PROSITE" id="PS50404">
    <property type="entry name" value="GST_NTER"/>
    <property type="match status" value="1"/>
</dbReference>
<protein>
    <recommendedName>
        <fullName evidence="1">GST N-terminal domain-containing protein</fullName>
    </recommendedName>
</protein>
<comment type="caution">
    <text evidence="2">The sequence shown here is derived from an EMBL/GenBank/DDBJ whole genome shotgun (WGS) entry which is preliminary data.</text>
</comment>
<dbReference type="PROSITE" id="PS00195">
    <property type="entry name" value="GLUTAREDOXIN_1"/>
    <property type="match status" value="1"/>
</dbReference>
<dbReference type="Gene3D" id="3.40.30.10">
    <property type="entry name" value="Glutaredoxin"/>
    <property type="match status" value="1"/>
</dbReference>
<dbReference type="InterPro" id="IPR036249">
    <property type="entry name" value="Thioredoxin-like_sf"/>
</dbReference>
<dbReference type="PANTHER" id="PTHR45288:SF1">
    <property type="entry name" value="THIOREDOXIN FAMILY PROTEIN"/>
    <property type="match status" value="1"/>
</dbReference>
<sequence>MASRNGSRGTDDDAAEQECAALGPTGVQISLGRRAQRPDMGIELYALDGCPYCEKVHDALSEAGVDYETQWVDALHSDRNEVKRVSGQRGVPVLVDGDRGVTMAESENILRYVDQTLA</sequence>
<dbReference type="PANTHER" id="PTHR45288">
    <property type="entry name" value="THIOREDOXIN FAMILY PROTEIN"/>
    <property type="match status" value="1"/>
</dbReference>
<dbReference type="InterPro" id="IPR004045">
    <property type="entry name" value="Glutathione_S-Trfase_N"/>
</dbReference>
<evidence type="ECO:0000313" key="3">
    <source>
        <dbReference type="Proteomes" id="UP000646833"/>
    </source>
</evidence>
<evidence type="ECO:0000259" key="1">
    <source>
        <dbReference type="PROSITE" id="PS50404"/>
    </source>
</evidence>
<accession>A0A830DM34</accession>
<proteinExistence type="predicted"/>
<gene>
    <name evidence="2" type="ORF">GCM10007209_04380</name>
</gene>
<evidence type="ECO:0000313" key="2">
    <source>
        <dbReference type="EMBL" id="GGC45857.1"/>
    </source>
</evidence>
<dbReference type="InterPro" id="IPR011767">
    <property type="entry name" value="GLR_AS"/>
</dbReference>
<dbReference type="EMBL" id="BMCI01000001">
    <property type="protein sequence ID" value="GGC45857.1"/>
    <property type="molecule type" value="Genomic_DNA"/>
</dbReference>
<dbReference type="SUPFAM" id="SSF52833">
    <property type="entry name" value="Thioredoxin-like"/>
    <property type="match status" value="1"/>
</dbReference>
<dbReference type="CDD" id="cd00570">
    <property type="entry name" value="GST_N_family"/>
    <property type="match status" value="1"/>
</dbReference>
<dbReference type="Pfam" id="PF13417">
    <property type="entry name" value="GST_N_3"/>
    <property type="match status" value="1"/>
</dbReference>
<dbReference type="PROSITE" id="PS51354">
    <property type="entry name" value="GLUTAREDOXIN_2"/>
    <property type="match status" value="1"/>
</dbReference>
<name>A0A830DM34_9EURY</name>
<dbReference type="AlphaFoldDB" id="A0A830DM34"/>